<feature type="domain" description="Ig-like" evidence="9">
    <location>
        <begin position="94"/>
        <end position="183"/>
    </location>
</feature>
<keyword evidence="5" id="KW-0677">Repeat</keyword>
<dbReference type="FunFam" id="2.60.40.10:FF:001434">
    <property type="entry name" value="titin isoform X1"/>
    <property type="match status" value="1"/>
</dbReference>
<dbReference type="Gene3D" id="2.60.40.10">
    <property type="entry name" value="Immunoglobulins"/>
    <property type="match status" value="10"/>
</dbReference>
<keyword evidence="8" id="KW-0393">Immunoglobulin domain</keyword>
<evidence type="ECO:0000256" key="7">
    <source>
        <dbReference type="ARBA" id="ARBA00023242"/>
    </source>
</evidence>
<dbReference type="PRINTS" id="PR00014">
    <property type="entry name" value="FNTYPEIII"/>
</dbReference>
<dbReference type="InterPro" id="IPR003599">
    <property type="entry name" value="Ig_sub"/>
</dbReference>
<dbReference type="PANTHER" id="PTHR13817:SF151">
    <property type="entry name" value="TITIN"/>
    <property type="match status" value="1"/>
</dbReference>
<dbReference type="CDD" id="cd00063">
    <property type="entry name" value="FN3"/>
    <property type="match status" value="3"/>
</dbReference>
<organism evidence="11 12">
    <name type="scientific">Oryzias melastigma</name>
    <name type="common">Marine medaka</name>
    <dbReference type="NCBI Taxonomy" id="30732"/>
    <lineage>
        <taxon>Eukaryota</taxon>
        <taxon>Metazoa</taxon>
        <taxon>Chordata</taxon>
        <taxon>Craniata</taxon>
        <taxon>Vertebrata</taxon>
        <taxon>Euteleostomi</taxon>
        <taxon>Actinopterygii</taxon>
        <taxon>Neopterygii</taxon>
        <taxon>Teleostei</taxon>
        <taxon>Neoteleostei</taxon>
        <taxon>Acanthomorphata</taxon>
        <taxon>Ovalentaria</taxon>
        <taxon>Atherinomorphae</taxon>
        <taxon>Beloniformes</taxon>
        <taxon>Adrianichthyidae</taxon>
        <taxon>Oryziinae</taxon>
        <taxon>Oryzias</taxon>
    </lineage>
</organism>
<dbReference type="FunFam" id="2.60.40.10:FF:000135">
    <property type="entry name" value="Titin a"/>
    <property type="match status" value="1"/>
</dbReference>
<dbReference type="FunFam" id="2.60.40.10:FF:000031">
    <property type="entry name" value="Myosin-binding protein C, slow type"/>
    <property type="match status" value="1"/>
</dbReference>
<reference evidence="11" key="2">
    <citation type="submission" date="2025-09" db="UniProtKB">
        <authorList>
            <consortium name="Ensembl"/>
        </authorList>
    </citation>
    <scope>IDENTIFICATION</scope>
</reference>
<dbReference type="InterPro" id="IPR050964">
    <property type="entry name" value="Striated_Muscle_Regulatory"/>
</dbReference>
<evidence type="ECO:0000256" key="3">
    <source>
        <dbReference type="ARBA" id="ARBA00006692"/>
    </source>
</evidence>
<dbReference type="InterPro" id="IPR003961">
    <property type="entry name" value="FN3_dom"/>
</dbReference>
<evidence type="ECO:0000259" key="10">
    <source>
        <dbReference type="PROSITE" id="PS50853"/>
    </source>
</evidence>
<keyword evidence="12" id="KW-1185">Reference proteome</keyword>
<dbReference type="SUPFAM" id="SSF48726">
    <property type="entry name" value="Immunoglobulin"/>
    <property type="match status" value="7"/>
</dbReference>
<proteinExistence type="inferred from homology"/>
<dbReference type="SMART" id="SM00408">
    <property type="entry name" value="IGc2"/>
    <property type="match status" value="3"/>
</dbReference>
<accession>A0A3B3DJR7</accession>
<evidence type="ECO:0000256" key="1">
    <source>
        <dbReference type="ARBA" id="ARBA00004123"/>
    </source>
</evidence>
<evidence type="ECO:0000256" key="8">
    <source>
        <dbReference type="ARBA" id="ARBA00023319"/>
    </source>
</evidence>
<dbReference type="AlphaFoldDB" id="A0A3B3DJR7"/>
<feature type="domain" description="Ig-like" evidence="9">
    <location>
        <begin position="218"/>
        <end position="305"/>
    </location>
</feature>
<dbReference type="InterPro" id="IPR036179">
    <property type="entry name" value="Ig-like_dom_sf"/>
</dbReference>
<dbReference type="GO" id="GO:0005737">
    <property type="term" value="C:cytoplasm"/>
    <property type="evidence" value="ECO:0007669"/>
    <property type="project" value="UniProtKB-SubCell"/>
</dbReference>
<dbReference type="STRING" id="30732.ENSOMEP00000029729"/>
<keyword evidence="7" id="KW-0539">Nucleus</keyword>
<comment type="similarity">
    <text evidence="3">Belongs to the protein kinase superfamily. CAMK Ser/Thr protein kinase family.</text>
</comment>
<dbReference type="FunFam" id="2.60.40.10:FF:000003">
    <property type="entry name" value="Titin isoform E"/>
    <property type="match status" value="1"/>
</dbReference>
<dbReference type="SUPFAM" id="SSF49265">
    <property type="entry name" value="Fibronectin type III"/>
    <property type="match status" value="2"/>
</dbReference>
<dbReference type="PROSITE" id="PS50853">
    <property type="entry name" value="FN3"/>
    <property type="match status" value="3"/>
</dbReference>
<dbReference type="FunFam" id="2.60.40.10:FF:001350">
    <property type="entry name" value="titin isoform X1"/>
    <property type="match status" value="1"/>
</dbReference>
<dbReference type="OMA" id="PEVTVRW"/>
<name>A0A3B3DJR7_ORYME</name>
<dbReference type="InterPro" id="IPR003598">
    <property type="entry name" value="Ig_sub2"/>
</dbReference>
<dbReference type="PROSITE" id="PS50835">
    <property type="entry name" value="IG_LIKE"/>
    <property type="match status" value="3"/>
</dbReference>
<feature type="domain" description="Fibronectin type-III" evidence="10">
    <location>
        <begin position="812"/>
        <end position="905"/>
    </location>
</feature>
<evidence type="ECO:0000256" key="2">
    <source>
        <dbReference type="ARBA" id="ARBA00004496"/>
    </source>
</evidence>
<reference evidence="11" key="1">
    <citation type="submission" date="2025-08" db="UniProtKB">
        <authorList>
            <consortium name="Ensembl"/>
        </authorList>
    </citation>
    <scope>IDENTIFICATION</scope>
</reference>
<sequence length="981" mass="110766">FACSVSKDTYEVRWFLGDKEIQAGDKYTIISEGKRRALIVKNCSLKDEGNYVAHIGSIKASAGLFVIGEDLLLSQHFASILLEQFWLFLYLIAEKLRIITPIKDTDVKEGSEIVFNCETNTEGGKAKWLKNEETIFESSKYMISQRDNVFSLRIKDAQKGDEASYTISLTNHRGEHAKCIAIAKVAGNYCENSLCFVQFAPVCNVISVVLLTCDFAEEKIKFMEPIEDIETQEKKTISFVCKVNRPDVTVRWLKVGEEVKLSKRLVYRTDGLKHTLTIKDCVMEDEGEYTAVVGDNKCSAELIISEAPTDFSTQLKDQTITEFEDAEFTCKLSKEKAAVKWYRNGREIREGPRYHMEKDGKTCRLVIKVCRPDDECEYACGLEERRSRARLFVEGKLSDPSLPPKIYKQHTSFFIHNACPPGSDVVFEVELNKDRVEVKWMRNNMIIVQGDKYQMISEGKIHRLQVCEIRPRDQGEYRIVAKDKDARYYISQYSGSLLTPFTISIYAAAIPKIKTTDQNLVTDAGKPFVMSVPYDAYPRANAEWFFQDKCLAVQNIDTSLDKTEYRLKRPCKEDQGRYKVIIKNKHGEGEAIINLEVIDVPDAPEVSIGVVNRFGATVTWEPPSFDGGSEISAYVIELRDRTSVKWEAALVCSANDRSATLNDVVEHKEYIFRVRAENKAGIGRPSAATNPVKIMDPIDPPWAPGKPVVREIGKTSALLAWTRPEHDGGAKIEGYIVEFQKTGSEEWIHIAEDVPQTEHQLQGLMEKQEYSFRVKAVNKAGESEPSEPSDPVVCKERLCELGREFTANTIMGRMWLEVTNITKINADLKWQVPSSDGGSPITNYVVEKRDVRRKAWQTVDTTVKELKYTVTPLNEGSLYVFRVAAENAVGMSEFLSTKDPDCKSSCLHEPSIPIPKMVWQKDSVECKAEERLSMTVEMNSAHLELLKCTRADAGSYTITLENSLGTATGTINVKVIGKRLL</sequence>
<dbReference type="Ensembl" id="ENSOMET00000019448.1">
    <property type="protein sequence ID" value="ENSOMEP00000029729.1"/>
    <property type="gene ID" value="ENSOMEG00000013548.1"/>
</dbReference>
<feature type="domain" description="Fibronectin type-III" evidence="10">
    <location>
        <begin position="703"/>
        <end position="797"/>
    </location>
</feature>
<evidence type="ECO:0000259" key="9">
    <source>
        <dbReference type="PROSITE" id="PS50835"/>
    </source>
</evidence>
<feature type="domain" description="Ig-like" evidence="9">
    <location>
        <begin position="308"/>
        <end position="398"/>
    </location>
</feature>
<dbReference type="PaxDb" id="30732-ENSOMEP00000029729"/>
<dbReference type="InterPro" id="IPR007110">
    <property type="entry name" value="Ig-like_dom"/>
</dbReference>
<keyword evidence="4" id="KW-0963">Cytoplasm</keyword>
<evidence type="ECO:0000313" key="12">
    <source>
        <dbReference type="Proteomes" id="UP000261560"/>
    </source>
</evidence>
<dbReference type="Pfam" id="PF07679">
    <property type="entry name" value="I-set"/>
    <property type="match status" value="7"/>
</dbReference>
<dbReference type="GeneTree" id="ENSGT01110000267173"/>
<dbReference type="Proteomes" id="UP000261560">
    <property type="component" value="Unplaced"/>
</dbReference>
<evidence type="ECO:0000313" key="11">
    <source>
        <dbReference type="Ensembl" id="ENSOMEP00000029729.1"/>
    </source>
</evidence>
<dbReference type="Pfam" id="PF00041">
    <property type="entry name" value="fn3"/>
    <property type="match status" value="3"/>
</dbReference>
<evidence type="ECO:0000256" key="4">
    <source>
        <dbReference type="ARBA" id="ARBA00022490"/>
    </source>
</evidence>
<dbReference type="InterPro" id="IPR036116">
    <property type="entry name" value="FN3_sf"/>
</dbReference>
<evidence type="ECO:0000256" key="6">
    <source>
        <dbReference type="ARBA" id="ARBA00023157"/>
    </source>
</evidence>
<dbReference type="PANTHER" id="PTHR13817">
    <property type="entry name" value="TITIN"/>
    <property type="match status" value="1"/>
</dbReference>
<dbReference type="SMART" id="SM00409">
    <property type="entry name" value="IG"/>
    <property type="match status" value="6"/>
</dbReference>
<keyword evidence="6" id="KW-1015">Disulfide bond</keyword>
<dbReference type="SMART" id="SM00060">
    <property type="entry name" value="FN3"/>
    <property type="match status" value="3"/>
</dbReference>
<dbReference type="GO" id="GO:0005634">
    <property type="term" value="C:nucleus"/>
    <property type="evidence" value="ECO:0007669"/>
    <property type="project" value="UniProtKB-SubCell"/>
</dbReference>
<dbReference type="FunFam" id="2.60.40.10:FF:000050">
    <property type="entry name" value="Titin isoform B"/>
    <property type="match status" value="3"/>
</dbReference>
<comment type="subcellular location">
    <subcellularLocation>
        <location evidence="2">Cytoplasm</location>
    </subcellularLocation>
    <subcellularLocation>
        <location evidence="1">Nucleus</location>
    </subcellularLocation>
</comment>
<feature type="domain" description="Fibronectin type-III" evidence="10">
    <location>
        <begin position="600"/>
        <end position="697"/>
    </location>
</feature>
<dbReference type="InterPro" id="IPR013783">
    <property type="entry name" value="Ig-like_fold"/>
</dbReference>
<dbReference type="InterPro" id="IPR013098">
    <property type="entry name" value="Ig_I-set"/>
</dbReference>
<protein>
    <recommendedName>
        <fullName evidence="13">TITIN protein</fullName>
    </recommendedName>
</protein>
<evidence type="ECO:0008006" key="13">
    <source>
        <dbReference type="Google" id="ProtNLM"/>
    </source>
</evidence>
<evidence type="ECO:0000256" key="5">
    <source>
        <dbReference type="ARBA" id="ARBA00022737"/>
    </source>
</evidence>